<dbReference type="PROSITE" id="PS51257">
    <property type="entry name" value="PROKAR_LIPOPROTEIN"/>
    <property type="match status" value="1"/>
</dbReference>
<dbReference type="Proteomes" id="UP001501821">
    <property type="component" value="Unassembled WGS sequence"/>
</dbReference>
<dbReference type="EMBL" id="BAABAH010000002">
    <property type="protein sequence ID" value="GAA3806434.1"/>
    <property type="molecule type" value="Genomic_DNA"/>
</dbReference>
<accession>A0ABP7I0Q5</accession>
<sequence length="158" mass="16499">MTRAALLLLPLLLVSACGGPVQIDAGDLSDADAKACAAFVDELPETLDDLDRVDVQPAGAPGAAYGDPAIVITCGVGQPDGYHAGASCESVAGVDWFVPDGEYTDHAIDVTLTSAWSRPRVEVQIPKDYWPEATAAATGVLSPIVEKHMETVGHCQRL</sequence>
<organism evidence="1 2">
    <name type="scientific">Nocardioides panacisoli</name>
    <dbReference type="NCBI Taxonomy" id="627624"/>
    <lineage>
        <taxon>Bacteria</taxon>
        <taxon>Bacillati</taxon>
        <taxon>Actinomycetota</taxon>
        <taxon>Actinomycetes</taxon>
        <taxon>Propionibacteriales</taxon>
        <taxon>Nocardioidaceae</taxon>
        <taxon>Nocardioides</taxon>
    </lineage>
</organism>
<evidence type="ECO:0000313" key="2">
    <source>
        <dbReference type="Proteomes" id="UP001501821"/>
    </source>
</evidence>
<dbReference type="Pfam" id="PF12028">
    <property type="entry name" value="DUF3515"/>
    <property type="match status" value="1"/>
</dbReference>
<evidence type="ECO:0000313" key="1">
    <source>
        <dbReference type="EMBL" id="GAA3806434.1"/>
    </source>
</evidence>
<keyword evidence="2" id="KW-1185">Reference proteome</keyword>
<evidence type="ECO:0008006" key="3">
    <source>
        <dbReference type="Google" id="ProtNLM"/>
    </source>
</evidence>
<proteinExistence type="predicted"/>
<comment type="caution">
    <text evidence="1">The sequence shown here is derived from an EMBL/GenBank/DDBJ whole genome shotgun (WGS) entry which is preliminary data.</text>
</comment>
<name>A0ABP7I0Q5_9ACTN</name>
<reference evidence="2" key="1">
    <citation type="journal article" date="2019" name="Int. J. Syst. Evol. Microbiol.">
        <title>The Global Catalogue of Microorganisms (GCM) 10K type strain sequencing project: providing services to taxonomists for standard genome sequencing and annotation.</title>
        <authorList>
            <consortium name="The Broad Institute Genomics Platform"/>
            <consortium name="The Broad Institute Genome Sequencing Center for Infectious Disease"/>
            <person name="Wu L."/>
            <person name="Ma J."/>
        </authorList>
    </citation>
    <scope>NUCLEOTIDE SEQUENCE [LARGE SCALE GENOMIC DNA]</scope>
    <source>
        <strain evidence="2">JCM 16953</strain>
    </source>
</reference>
<dbReference type="InterPro" id="IPR021903">
    <property type="entry name" value="DUF3515"/>
</dbReference>
<gene>
    <name evidence="1" type="ORF">GCM10022242_06850</name>
</gene>
<protein>
    <recommendedName>
        <fullName evidence="3">DUF3515 domain-containing protein</fullName>
    </recommendedName>
</protein>
<dbReference type="RefSeq" id="WP_344772398.1">
    <property type="nucleotide sequence ID" value="NZ_BAABAH010000002.1"/>
</dbReference>